<name>A0A1H4ML79_9MICC</name>
<feature type="compositionally biased region" description="Basic and acidic residues" evidence="1">
    <location>
        <begin position="269"/>
        <end position="292"/>
    </location>
</feature>
<evidence type="ECO:0000313" key="4">
    <source>
        <dbReference type="EMBL" id="SEB83880.1"/>
    </source>
</evidence>
<protein>
    <recommendedName>
        <fullName evidence="3">General stress protein 17M-like domain-containing protein</fullName>
    </recommendedName>
</protein>
<sequence length="343" mass="37128">MSNLFGAPRIPEELRSVPQGVTVGSYNSYLDAQKAVDYLADQQFPVQYVSIVGNDLKLVERVTGRLSYPRVAMSGLLSGVWFGLFIGLLLSLFSPGGAFSVVTSVLMGAAFFALFGIVSYAMQRGKRDFTSTSQVLASSYDVIVAPEVAGEASRLLLQLPMRGNDGGARQHSQQQGPQGGQHPGYGQGYGQPQAPQEPQRPEGWGNPYGQRAEDSGQQAQAPEQQAPSTVSSDYRDLPDGRPQYGVRLNQTPPAAPAAPAQEQQQGEPQHVEPQHVEPQHGADRPHDAEQPHDGAPQAEQQGEHGQHQERQHGEGQHSDGQAQHDEPQQDQHGEQPTKDPRGE</sequence>
<dbReference type="RefSeq" id="WP_254780494.1">
    <property type="nucleotide sequence ID" value="NZ_FNSN01000003.1"/>
</dbReference>
<organism evidence="4 5">
    <name type="scientific">Arthrobacter woluwensis</name>
    <dbReference type="NCBI Taxonomy" id="156980"/>
    <lineage>
        <taxon>Bacteria</taxon>
        <taxon>Bacillati</taxon>
        <taxon>Actinomycetota</taxon>
        <taxon>Actinomycetes</taxon>
        <taxon>Micrococcales</taxon>
        <taxon>Micrococcaceae</taxon>
        <taxon>Arthrobacter</taxon>
    </lineage>
</organism>
<dbReference type="AlphaFoldDB" id="A0A1H4ML79"/>
<evidence type="ECO:0000256" key="2">
    <source>
        <dbReference type="SAM" id="Phobius"/>
    </source>
</evidence>
<dbReference type="STRING" id="156980.SAMN04489745_1387"/>
<accession>A0A1H4ML79</accession>
<feature type="region of interest" description="Disordered" evidence="1">
    <location>
        <begin position="161"/>
        <end position="343"/>
    </location>
</feature>
<dbReference type="Proteomes" id="UP000182652">
    <property type="component" value="Unassembled WGS sequence"/>
</dbReference>
<evidence type="ECO:0000313" key="5">
    <source>
        <dbReference type="Proteomes" id="UP000182652"/>
    </source>
</evidence>
<proteinExistence type="predicted"/>
<feature type="compositionally biased region" description="Gly residues" evidence="1">
    <location>
        <begin position="177"/>
        <end position="189"/>
    </location>
</feature>
<feature type="transmembrane region" description="Helical" evidence="2">
    <location>
        <begin position="71"/>
        <end position="93"/>
    </location>
</feature>
<keyword evidence="2" id="KW-1133">Transmembrane helix</keyword>
<feature type="transmembrane region" description="Helical" evidence="2">
    <location>
        <begin position="99"/>
        <end position="121"/>
    </location>
</feature>
<reference evidence="4 5" key="1">
    <citation type="submission" date="2016-10" db="EMBL/GenBank/DDBJ databases">
        <authorList>
            <person name="de Groot N.N."/>
        </authorList>
    </citation>
    <scope>NUCLEOTIDE SEQUENCE [LARGE SCALE GENOMIC DNA]</scope>
    <source>
        <strain evidence="4 5">DSM 10495</strain>
    </source>
</reference>
<feature type="compositionally biased region" description="Low complexity" evidence="1">
    <location>
        <begin position="257"/>
        <end position="268"/>
    </location>
</feature>
<evidence type="ECO:0000259" key="3">
    <source>
        <dbReference type="Pfam" id="PF11181"/>
    </source>
</evidence>
<dbReference type="InterPro" id="IPR025889">
    <property type="entry name" value="GSP17M-like_dom"/>
</dbReference>
<keyword evidence="2" id="KW-0472">Membrane</keyword>
<keyword evidence="5" id="KW-1185">Reference proteome</keyword>
<evidence type="ECO:0000256" key="1">
    <source>
        <dbReference type="SAM" id="MobiDB-lite"/>
    </source>
</evidence>
<gene>
    <name evidence="4" type="ORF">SAMN04489745_1387</name>
</gene>
<dbReference type="Pfam" id="PF11181">
    <property type="entry name" value="YflT"/>
    <property type="match status" value="1"/>
</dbReference>
<keyword evidence="2" id="KW-0812">Transmembrane</keyword>
<feature type="compositionally biased region" description="Basic and acidic residues" evidence="1">
    <location>
        <begin position="301"/>
        <end position="343"/>
    </location>
</feature>
<feature type="domain" description="General stress protein 17M-like" evidence="3">
    <location>
        <begin position="22"/>
        <end position="108"/>
    </location>
</feature>
<dbReference type="EMBL" id="FNSN01000003">
    <property type="protein sequence ID" value="SEB83880.1"/>
    <property type="molecule type" value="Genomic_DNA"/>
</dbReference>
<feature type="compositionally biased region" description="Low complexity" evidence="1">
    <location>
        <begin position="217"/>
        <end position="227"/>
    </location>
</feature>